<protein>
    <submittedName>
        <fullName evidence="1">Anti-anti-sigma factor</fullName>
    </submittedName>
</protein>
<reference evidence="1" key="1">
    <citation type="submission" date="2017-10" db="EMBL/GenBank/DDBJ databases">
        <title>Genome sequence of cellulolytic Lachnospiraceae bacterium XHS1971 isolated from hotspring sediment.</title>
        <authorList>
            <person name="Vasudevan G."/>
            <person name="Joshi A.J."/>
            <person name="Hivarkar S."/>
            <person name="Lanjekar V.B."/>
            <person name="Dhakephalkar P.K."/>
            <person name="Dagar S."/>
        </authorList>
    </citation>
    <scope>NUCLEOTIDE SEQUENCE</scope>
    <source>
        <strain evidence="1">XHS1971</strain>
    </source>
</reference>
<evidence type="ECO:0000313" key="2">
    <source>
        <dbReference type="Proteomes" id="UP000224460"/>
    </source>
</evidence>
<accession>A0AC61DME5</accession>
<name>A0AC61DME5_9FIRM</name>
<evidence type="ECO:0000313" key="1">
    <source>
        <dbReference type="EMBL" id="PHV72467.1"/>
    </source>
</evidence>
<dbReference type="EMBL" id="PEDL01000001">
    <property type="protein sequence ID" value="PHV72467.1"/>
    <property type="molecule type" value="Genomic_DNA"/>
</dbReference>
<keyword evidence="2" id="KW-1185">Reference proteome</keyword>
<dbReference type="Proteomes" id="UP000224460">
    <property type="component" value="Unassembled WGS sequence"/>
</dbReference>
<organism evidence="1 2">
    <name type="scientific">Sporanaerobium hydrogeniformans</name>
    <dbReference type="NCBI Taxonomy" id="3072179"/>
    <lineage>
        <taxon>Bacteria</taxon>
        <taxon>Bacillati</taxon>
        <taxon>Bacillota</taxon>
        <taxon>Clostridia</taxon>
        <taxon>Lachnospirales</taxon>
        <taxon>Lachnospiraceae</taxon>
        <taxon>Sporanaerobium</taxon>
    </lineage>
</organism>
<sequence>MDFLVADRTLVVILQGEVDHHTCVQIRQQVDHEYQKKRARNLVFDLEKVKFMDSAGIGMLMGRYRNVAICGGSIALINVRPETAQLIEISGVNRLMKIYASKEQALEALA</sequence>
<gene>
    <name evidence="1" type="ORF">CS063_02020</name>
</gene>
<proteinExistence type="predicted"/>
<comment type="caution">
    <text evidence="1">The sequence shown here is derived from an EMBL/GenBank/DDBJ whole genome shotgun (WGS) entry which is preliminary data.</text>
</comment>